<feature type="transmembrane region" description="Helical" evidence="6">
    <location>
        <begin position="41"/>
        <end position="62"/>
    </location>
</feature>
<feature type="transmembrane region" description="Helical" evidence="6">
    <location>
        <begin position="97"/>
        <end position="123"/>
    </location>
</feature>
<dbReference type="EMBL" id="CAFBMK010000029">
    <property type="protein sequence ID" value="CAB4904267.1"/>
    <property type="molecule type" value="Genomic_DNA"/>
</dbReference>
<feature type="transmembrane region" description="Helical" evidence="6">
    <location>
        <begin position="135"/>
        <end position="153"/>
    </location>
</feature>
<name>A0A6J7G8A9_9ZZZZ</name>
<feature type="transmembrane region" description="Helical" evidence="6">
    <location>
        <begin position="68"/>
        <end position="90"/>
    </location>
</feature>
<dbReference type="Pfam" id="PF01184">
    <property type="entry name" value="Gpr1_Fun34_YaaH"/>
    <property type="match status" value="1"/>
</dbReference>
<feature type="transmembrane region" description="Helical" evidence="6">
    <location>
        <begin position="160"/>
        <end position="179"/>
    </location>
</feature>
<dbReference type="GO" id="GO:0005886">
    <property type="term" value="C:plasma membrane"/>
    <property type="evidence" value="ECO:0007669"/>
    <property type="project" value="TreeGrafter"/>
</dbReference>
<evidence type="ECO:0000256" key="6">
    <source>
        <dbReference type="SAM" id="Phobius"/>
    </source>
</evidence>
<organism evidence="7">
    <name type="scientific">freshwater metagenome</name>
    <dbReference type="NCBI Taxonomy" id="449393"/>
    <lineage>
        <taxon>unclassified sequences</taxon>
        <taxon>metagenomes</taxon>
        <taxon>ecological metagenomes</taxon>
    </lineage>
</organism>
<protein>
    <submittedName>
        <fullName evidence="7">Unannotated protein</fullName>
    </submittedName>
</protein>
<proteinExistence type="inferred from homology"/>
<comment type="subcellular location">
    <subcellularLocation>
        <location evidence="1">Membrane</location>
        <topology evidence="1">Multi-pass membrane protein</topology>
    </subcellularLocation>
</comment>
<evidence type="ECO:0000256" key="3">
    <source>
        <dbReference type="ARBA" id="ARBA00022692"/>
    </source>
</evidence>
<evidence type="ECO:0000313" key="7">
    <source>
        <dbReference type="EMBL" id="CAB4904267.1"/>
    </source>
</evidence>
<keyword evidence="4 6" id="KW-1133">Transmembrane helix</keyword>
<dbReference type="InterPro" id="IPR051633">
    <property type="entry name" value="AceTr"/>
</dbReference>
<sequence length="224" mass="22737">MSAPTAPASVVPDDAISVQHDPVAVTVVSSTSPIDAGDPSILGLPIFAAASIALGLTLVGLVSDAAAGTPIAIIFAATGIGLLISTVWAIRVGQTMVASVFGLFAGFWLSYAALVLGLTHNWYLVPPGDVADTQLIFQITWAVVFGALTFASVRLPSGFTLVFGLVVLSLVLLIIGNLTTSTFPVRLAGITALAFAGVGVYLFLAAASAATGGRPYSIGRPLAR</sequence>
<keyword evidence="3 6" id="KW-0812">Transmembrane</keyword>
<evidence type="ECO:0000256" key="4">
    <source>
        <dbReference type="ARBA" id="ARBA00022989"/>
    </source>
</evidence>
<dbReference type="GO" id="GO:0015123">
    <property type="term" value="F:acetate transmembrane transporter activity"/>
    <property type="evidence" value="ECO:0007669"/>
    <property type="project" value="TreeGrafter"/>
</dbReference>
<reference evidence="7" key="1">
    <citation type="submission" date="2020-05" db="EMBL/GenBank/DDBJ databases">
        <authorList>
            <person name="Chiriac C."/>
            <person name="Salcher M."/>
            <person name="Ghai R."/>
            <person name="Kavagutti S V."/>
        </authorList>
    </citation>
    <scope>NUCLEOTIDE SEQUENCE</scope>
</reference>
<feature type="transmembrane region" description="Helical" evidence="6">
    <location>
        <begin position="185"/>
        <end position="210"/>
    </location>
</feature>
<dbReference type="InterPro" id="IPR000791">
    <property type="entry name" value="Gpr1/Fun34/SatP-like"/>
</dbReference>
<evidence type="ECO:0000256" key="2">
    <source>
        <dbReference type="ARBA" id="ARBA00005587"/>
    </source>
</evidence>
<evidence type="ECO:0000256" key="5">
    <source>
        <dbReference type="ARBA" id="ARBA00023136"/>
    </source>
</evidence>
<accession>A0A6J7G8A9</accession>
<comment type="similarity">
    <text evidence="2">Belongs to the acetate uptake transporter (AceTr) (TC 2.A.96) family.</text>
</comment>
<evidence type="ECO:0000256" key="1">
    <source>
        <dbReference type="ARBA" id="ARBA00004141"/>
    </source>
</evidence>
<keyword evidence="5 6" id="KW-0472">Membrane</keyword>
<gene>
    <name evidence="7" type="ORF">UFOPK3564_00773</name>
</gene>
<dbReference type="PANTHER" id="PTHR31123:SF1">
    <property type="entry name" value="ACCUMULATION OF DYADS PROTEIN 2-RELATED"/>
    <property type="match status" value="1"/>
</dbReference>
<dbReference type="PANTHER" id="PTHR31123">
    <property type="entry name" value="ACCUMULATION OF DYADS PROTEIN 2-RELATED"/>
    <property type="match status" value="1"/>
</dbReference>
<dbReference type="AlphaFoldDB" id="A0A6J7G8A9"/>